<gene>
    <name evidence="1" type="ORF">GR257_34875</name>
</gene>
<name>A0A7K3VTK0_RHILE</name>
<comment type="caution">
    <text evidence="1">The sequence shown here is derived from an EMBL/GenBank/DDBJ whole genome shotgun (WGS) entry which is preliminary data.</text>
</comment>
<proteinExistence type="predicted"/>
<evidence type="ECO:0000313" key="1">
    <source>
        <dbReference type="EMBL" id="NEK19947.1"/>
    </source>
</evidence>
<organism evidence="1 2">
    <name type="scientific">Rhizobium leguminosarum</name>
    <dbReference type="NCBI Taxonomy" id="384"/>
    <lineage>
        <taxon>Bacteria</taxon>
        <taxon>Pseudomonadati</taxon>
        <taxon>Pseudomonadota</taxon>
        <taxon>Alphaproteobacteria</taxon>
        <taxon>Hyphomicrobiales</taxon>
        <taxon>Rhizobiaceae</taxon>
        <taxon>Rhizobium/Agrobacterium group</taxon>
        <taxon>Rhizobium</taxon>
    </lineage>
</organism>
<protein>
    <submittedName>
        <fullName evidence="1">Uncharacterized protein</fullName>
    </submittedName>
</protein>
<reference evidence="1 2" key="1">
    <citation type="submission" date="2019-12" db="EMBL/GenBank/DDBJ databases">
        <title>Rhizobium genotypes associated with high levels of biological nitrogen fixation by grain legumes in a temperate-maritime cropping system.</title>
        <authorList>
            <person name="Maluk M."/>
            <person name="Francesc Ferrando Molina F."/>
            <person name="Lopez Del Egido L."/>
            <person name="Lafos M."/>
            <person name="Langarica-Fuentes A."/>
            <person name="Gebre Yohannes G."/>
            <person name="Young M.W."/>
            <person name="Martin P."/>
            <person name="Gantlett R."/>
            <person name="Kenicer G."/>
            <person name="Hawes C."/>
            <person name="Begg G.S."/>
            <person name="Quilliam R.S."/>
            <person name="Squire G.R."/>
            <person name="Poole P.S."/>
            <person name="Young P.W."/>
            <person name="Iannetta P.M."/>
            <person name="James E.K."/>
        </authorList>
    </citation>
    <scope>NUCLEOTIDE SEQUENCE [LARGE SCALE GENOMIC DNA]</scope>
    <source>
        <strain evidence="1 2">JHI54</strain>
    </source>
</reference>
<dbReference type="RefSeq" id="WP_164050106.1">
    <property type="nucleotide sequence ID" value="NZ_WUFV01000034.1"/>
</dbReference>
<sequence>MRLLRPANDQLIDYNARILGRRQDRAGLQRHPGRTVVPRPVGILGADRRNRRHHFVLEQCVDHHPGYSVSWDNDGTREQDDAVDKLMAELIQALGFHDYQMPSNS</sequence>
<evidence type="ECO:0000313" key="2">
    <source>
        <dbReference type="Proteomes" id="UP000471705"/>
    </source>
</evidence>
<dbReference type="Proteomes" id="UP000471705">
    <property type="component" value="Unassembled WGS sequence"/>
</dbReference>
<dbReference type="AlphaFoldDB" id="A0A7K3VTK0"/>
<accession>A0A7K3VTK0</accession>
<dbReference type="EMBL" id="WUFV01000034">
    <property type="protein sequence ID" value="NEK19947.1"/>
    <property type="molecule type" value="Genomic_DNA"/>
</dbReference>